<feature type="transmembrane region" description="Helical" evidence="2">
    <location>
        <begin position="7"/>
        <end position="24"/>
    </location>
</feature>
<keyword evidence="5" id="KW-1185">Reference proteome</keyword>
<dbReference type="Proteomes" id="UP000220922">
    <property type="component" value="Unassembled WGS sequence"/>
</dbReference>
<feature type="compositionally biased region" description="Low complexity" evidence="1">
    <location>
        <begin position="184"/>
        <end position="202"/>
    </location>
</feature>
<dbReference type="OrthoDB" id="270332at2"/>
<feature type="transmembrane region" description="Helical" evidence="2">
    <location>
        <begin position="30"/>
        <end position="50"/>
    </location>
</feature>
<feature type="compositionally biased region" description="Basic and acidic residues" evidence="1">
    <location>
        <begin position="283"/>
        <end position="300"/>
    </location>
</feature>
<sequence>MSTLAPILDAIGIIISTVWIYLVPDTFSDVTLVHVAIWTPAIIGMVAASWRMLQRSPPIVSQPAPANPTPRLNHRQRYARIKRIAVDKRLLQEEEERAQKAAAQAVADAAHADRVAAERAQREKAREEAKAQKLAQQAAERAQLAAQREKAREEAKAQKLAQQAAERAQLAAQREKAREEAKAQKLAQQAAERAQLAAQRAAEQSDRAERRRQAKEEAKAQRAAERATRPPRPRPQPRPRPAGDPVTRAFGADPSRIYEFRYRVVSLDELITSNTDSGSINPEYDRALQPRQRDRAASRRQVEHAAKNLVPEALIWDFKALDKGAPIIGSDRQVESGNGRTMALRRARMEHADKWAAYQETLRANLLAVGLSESDLAGVESPVLVRERITEVSDRTAFAREANAPPVLQMSTLETAAVDANRITADLIARLNVREGQSIDQALRTKANADFVRGFIGTMSENESALLLRKDGTLAQSGIRRIKAAMFVRTFEGESGERLAETFLEALDNDIKNFETGLSASLPVLSRAEYLVATGQRAADLSMADDISRALDMLARLREHDGLTVEEYVGQSALFERETTAFQDELLVYFDEIGRSPKKIREFFGAYASAVEDAPHPDQVDLFGESISPSKEQLFSRITGRKLALV</sequence>
<accession>A0A2H3KRW2</accession>
<keyword evidence="2" id="KW-0472">Membrane</keyword>
<dbReference type="AlphaFoldDB" id="A0A2H3KRW2"/>
<feature type="domain" description="DdrB-like" evidence="3">
    <location>
        <begin position="255"/>
        <end position="388"/>
    </location>
</feature>
<evidence type="ECO:0000256" key="2">
    <source>
        <dbReference type="SAM" id="Phobius"/>
    </source>
</evidence>
<keyword evidence="2" id="KW-0812">Transmembrane</keyword>
<feature type="compositionally biased region" description="Basic and acidic residues" evidence="1">
    <location>
        <begin position="203"/>
        <end position="228"/>
    </location>
</feature>
<evidence type="ECO:0000259" key="3">
    <source>
        <dbReference type="Pfam" id="PF18763"/>
    </source>
</evidence>
<proteinExistence type="predicted"/>
<name>A0A2H3KRW2_9CHLR</name>
<feature type="region of interest" description="Disordered" evidence="1">
    <location>
        <begin position="273"/>
        <end position="300"/>
    </location>
</feature>
<dbReference type="RefSeq" id="WP_097650318.1">
    <property type="nucleotide sequence ID" value="NZ_LYXE01000003.1"/>
</dbReference>
<feature type="compositionally biased region" description="Basic and acidic residues" evidence="1">
    <location>
        <begin position="112"/>
        <end position="131"/>
    </location>
</feature>
<dbReference type="EMBL" id="LYXE01000003">
    <property type="protein sequence ID" value="PDW01411.1"/>
    <property type="molecule type" value="Genomic_DNA"/>
</dbReference>
<evidence type="ECO:0000313" key="5">
    <source>
        <dbReference type="Proteomes" id="UP000220922"/>
    </source>
</evidence>
<feature type="region of interest" description="Disordered" evidence="1">
    <location>
        <begin position="112"/>
        <end position="251"/>
    </location>
</feature>
<dbReference type="InterPro" id="IPR041398">
    <property type="entry name" value="DdrB_dom"/>
</dbReference>
<evidence type="ECO:0000313" key="4">
    <source>
        <dbReference type="EMBL" id="PDW01411.1"/>
    </source>
</evidence>
<protein>
    <recommendedName>
        <fullName evidence="3">DdrB-like domain-containing protein</fullName>
    </recommendedName>
</protein>
<feature type="compositionally biased region" description="Low complexity" evidence="1">
    <location>
        <begin position="158"/>
        <end position="172"/>
    </location>
</feature>
<feature type="compositionally biased region" description="Basic and acidic residues" evidence="1">
    <location>
        <begin position="147"/>
        <end position="157"/>
    </location>
</feature>
<keyword evidence="2" id="KW-1133">Transmembrane helix</keyword>
<organism evidence="4 5">
    <name type="scientific">Candidatus Chloroploca asiatica</name>
    <dbReference type="NCBI Taxonomy" id="1506545"/>
    <lineage>
        <taxon>Bacteria</taxon>
        <taxon>Bacillati</taxon>
        <taxon>Chloroflexota</taxon>
        <taxon>Chloroflexia</taxon>
        <taxon>Chloroflexales</taxon>
        <taxon>Chloroflexineae</taxon>
        <taxon>Oscillochloridaceae</taxon>
        <taxon>Candidatus Chloroploca</taxon>
    </lineage>
</organism>
<feature type="compositionally biased region" description="Low complexity" evidence="1">
    <location>
        <begin position="132"/>
        <end position="146"/>
    </location>
</feature>
<comment type="caution">
    <text evidence="4">The sequence shown here is derived from an EMBL/GenBank/DDBJ whole genome shotgun (WGS) entry which is preliminary data.</text>
</comment>
<reference evidence="4 5" key="1">
    <citation type="submission" date="2016-05" db="EMBL/GenBank/DDBJ databases">
        <authorList>
            <person name="Lavstsen T."/>
            <person name="Jespersen J.S."/>
        </authorList>
    </citation>
    <scope>NUCLEOTIDE SEQUENCE [LARGE SCALE GENOMIC DNA]</scope>
    <source>
        <strain evidence="4 5">B7-9</strain>
    </source>
</reference>
<gene>
    <name evidence="4" type="ORF">A9Q02_20935</name>
</gene>
<evidence type="ECO:0000256" key="1">
    <source>
        <dbReference type="SAM" id="MobiDB-lite"/>
    </source>
</evidence>
<dbReference type="Pfam" id="PF18763">
    <property type="entry name" value="ddrB-ParB"/>
    <property type="match status" value="1"/>
</dbReference>
<feature type="compositionally biased region" description="Basic and acidic residues" evidence="1">
    <location>
        <begin position="173"/>
        <end position="183"/>
    </location>
</feature>